<organism evidence="7 8">
    <name type="scientific">Portunus trituberculatus</name>
    <name type="common">Swimming crab</name>
    <name type="synonym">Neptunus trituberculatus</name>
    <dbReference type="NCBI Taxonomy" id="210409"/>
    <lineage>
        <taxon>Eukaryota</taxon>
        <taxon>Metazoa</taxon>
        <taxon>Ecdysozoa</taxon>
        <taxon>Arthropoda</taxon>
        <taxon>Crustacea</taxon>
        <taxon>Multicrustacea</taxon>
        <taxon>Malacostraca</taxon>
        <taxon>Eumalacostraca</taxon>
        <taxon>Eucarida</taxon>
        <taxon>Decapoda</taxon>
        <taxon>Pleocyemata</taxon>
        <taxon>Brachyura</taxon>
        <taxon>Eubrachyura</taxon>
        <taxon>Portunoidea</taxon>
        <taxon>Portunidae</taxon>
        <taxon>Portuninae</taxon>
        <taxon>Portunus</taxon>
    </lineage>
</organism>
<dbReference type="InterPro" id="IPR011009">
    <property type="entry name" value="Kinase-like_dom_sf"/>
</dbReference>
<dbReference type="PANTHER" id="PTHR24351">
    <property type="entry name" value="RIBOSOMAL PROTEIN S6 KINASE"/>
    <property type="match status" value="1"/>
</dbReference>
<dbReference type="GO" id="GO:0005524">
    <property type="term" value="F:ATP binding"/>
    <property type="evidence" value="ECO:0007669"/>
    <property type="project" value="UniProtKB-KW"/>
</dbReference>
<evidence type="ECO:0000256" key="1">
    <source>
        <dbReference type="ARBA" id="ARBA00022527"/>
    </source>
</evidence>
<dbReference type="Gene3D" id="1.10.510.10">
    <property type="entry name" value="Transferase(Phosphotransferase) domain 1"/>
    <property type="match status" value="1"/>
</dbReference>
<proteinExistence type="predicted"/>
<keyword evidence="1" id="KW-0723">Serine/threonine-protein kinase</keyword>
<comment type="caution">
    <text evidence="7">The sequence shown here is derived from an EMBL/GenBank/DDBJ whole genome shotgun (WGS) entry which is preliminary data.</text>
</comment>
<evidence type="ECO:0000256" key="3">
    <source>
        <dbReference type="ARBA" id="ARBA00022741"/>
    </source>
</evidence>
<dbReference type="GO" id="GO:0004674">
    <property type="term" value="F:protein serine/threonine kinase activity"/>
    <property type="evidence" value="ECO:0007669"/>
    <property type="project" value="UniProtKB-KW"/>
</dbReference>
<dbReference type="Proteomes" id="UP000324222">
    <property type="component" value="Unassembled WGS sequence"/>
</dbReference>
<evidence type="ECO:0000313" key="7">
    <source>
        <dbReference type="EMBL" id="MPC48088.1"/>
    </source>
</evidence>
<dbReference type="AlphaFoldDB" id="A0A5B7FSZ0"/>
<keyword evidence="8" id="KW-1185">Reference proteome</keyword>
<dbReference type="PROSITE" id="PS50011">
    <property type="entry name" value="PROTEIN_KINASE_DOM"/>
    <property type="match status" value="1"/>
</dbReference>
<dbReference type="EMBL" id="VSRR010008101">
    <property type="protein sequence ID" value="MPC48088.1"/>
    <property type="molecule type" value="Genomic_DNA"/>
</dbReference>
<reference evidence="7 8" key="1">
    <citation type="submission" date="2019-05" db="EMBL/GenBank/DDBJ databases">
        <title>Another draft genome of Portunus trituberculatus and its Hox gene families provides insights of decapod evolution.</title>
        <authorList>
            <person name="Jeong J.-H."/>
            <person name="Song I."/>
            <person name="Kim S."/>
            <person name="Choi T."/>
            <person name="Kim D."/>
            <person name="Ryu S."/>
            <person name="Kim W."/>
        </authorList>
    </citation>
    <scope>NUCLEOTIDE SEQUENCE [LARGE SCALE GENOMIC DNA]</scope>
    <source>
        <tissue evidence="7">Muscle</tissue>
    </source>
</reference>
<sequence>MNFLSEKRVHFEDLKFLLLQVLGENDYGRSVDWWGYGVCLYEMMVGRLPFYDKDHDKLFQLIVCEDDGIVQDGIVDRVEGGLGENKLK</sequence>
<dbReference type="SUPFAM" id="SSF56112">
    <property type="entry name" value="Protein kinase-like (PK-like)"/>
    <property type="match status" value="1"/>
</dbReference>
<dbReference type="Pfam" id="PF00069">
    <property type="entry name" value="Pkinase"/>
    <property type="match status" value="1"/>
</dbReference>
<dbReference type="InterPro" id="IPR000719">
    <property type="entry name" value="Prot_kinase_dom"/>
</dbReference>
<feature type="domain" description="Protein kinase" evidence="6">
    <location>
        <begin position="1"/>
        <end position="88"/>
    </location>
</feature>
<accession>A0A5B7FSZ0</accession>
<keyword evidence="5" id="KW-0067">ATP-binding</keyword>
<keyword evidence="4 7" id="KW-0418">Kinase</keyword>
<name>A0A5B7FSZ0_PORTR</name>
<evidence type="ECO:0000256" key="4">
    <source>
        <dbReference type="ARBA" id="ARBA00022777"/>
    </source>
</evidence>
<protein>
    <submittedName>
        <fullName evidence="7">RAC-gamma serine/threonine-protein kinase</fullName>
    </submittedName>
</protein>
<evidence type="ECO:0000256" key="5">
    <source>
        <dbReference type="ARBA" id="ARBA00022840"/>
    </source>
</evidence>
<keyword evidence="3" id="KW-0547">Nucleotide-binding</keyword>
<evidence type="ECO:0000259" key="6">
    <source>
        <dbReference type="PROSITE" id="PS50011"/>
    </source>
</evidence>
<evidence type="ECO:0000313" key="8">
    <source>
        <dbReference type="Proteomes" id="UP000324222"/>
    </source>
</evidence>
<evidence type="ECO:0000256" key="2">
    <source>
        <dbReference type="ARBA" id="ARBA00022679"/>
    </source>
</evidence>
<keyword evidence="2" id="KW-0808">Transferase</keyword>
<gene>
    <name evidence="7" type="primary">Akt3</name>
    <name evidence="7" type="ORF">E2C01_041853</name>
</gene>